<accession>A0A917N446</accession>
<proteinExistence type="predicted"/>
<dbReference type="EMBL" id="BMDT01000001">
    <property type="protein sequence ID" value="GGI64729.1"/>
    <property type="molecule type" value="Genomic_DNA"/>
</dbReference>
<comment type="caution">
    <text evidence="1">The sequence shown here is derived from an EMBL/GenBank/DDBJ whole genome shotgun (WGS) entry which is preliminary data.</text>
</comment>
<sequence length="103" mass="12306">MQFKLMDFQRIEKDLDSVVKNDIQGTLNNMKKENIELDGWELIDIPYERTYLFFNKGNKEAFDVELDERNTLVPHYYGVVDNSRVTKHPTFTIKESIKKYKLN</sequence>
<dbReference type="AlphaFoldDB" id="A0A917N446"/>
<dbReference type="RefSeq" id="WP_188366563.1">
    <property type="nucleotide sequence ID" value="NZ_BMDT01000001.1"/>
</dbReference>
<protein>
    <submittedName>
        <fullName evidence="1">Uncharacterized protein</fullName>
    </submittedName>
</protein>
<name>A0A917N446_9ENTE</name>
<reference evidence="1" key="2">
    <citation type="submission" date="2020-09" db="EMBL/GenBank/DDBJ databases">
        <authorList>
            <person name="Sun Q."/>
            <person name="Sedlacek I."/>
        </authorList>
    </citation>
    <scope>NUCLEOTIDE SEQUENCE</scope>
    <source>
        <strain evidence="1">CCM 8433</strain>
    </source>
</reference>
<dbReference type="Proteomes" id="UP000622610">
    <property type="component" value="Unassembled WGS sequence"/>
</dbReference>
<evidence type="ECO:0000313" key="1">
    <source>
        <dbReference type="EMBL" id="GGI64729.1"/>
    </source>
</evidence>
<evidence type="ECO:0000313" key="2">
    <source>
        <dbReference type="Proteomes" id="UP000622610"/>
    </source>
</evidence>
<organism evidence="1 2">
    <name type="scientific">Enterococcus alcedinis</name>
    <dbReference type="NCBI Taxonomy" id="1274384"/>
    <lineage>
        <taxon>Bacteria</taxon>
        <taxon>Bacillati</taxon>
        <taxon>Bacillota</taxon>
        <taxon>Bacilli</taxon>
        <taxon>Lactobacillales</taxon>
        <taxon>Enterococcaceae</taxon>
        <taxon>Enterococcus</taxon>
    </lineage>
</organism>
<keyword evidence="2" id="KW-1185">Reference proteome</keyword>
<gene>
    <name evidence="1" type="ORF">GCM10011482_03830</name>
</gene>
<reference evidence="1" key="1">
    <citation type="journal article" date="2014" name="Int. J. Syst. Evol. Microbiol.">
        <title>Complete genome sequence of Corynebacterium casei LMG S-19264T (=DSM 44701T), isolated from a smear-ripened cheese.</title>
        <authorList>
            <consortium name="US DOE Joint Genome Institute (JGI-PGF)"/>
            <person name="Walter F."/>
            <person name="Albersmeier A."/>
            <person name="Kalinowski J."/>
            <person name="Ruckert C."/>
        </authorList>
    </citation>
    <scope>NUCLEOTIDE SEQUENCE</scope>
    <source>
        <strain evidence="1">CCM 8433</strain>
    </source>
</reference>